<dbReference type="GO" id="GO:0008446">
    <property type="term" value="F:GDP-mannose 4,6-dehydratase activity"/>
    <property type="evidence" value="ECO:0007669"/>
    <property type="project" value="UniProtKB-EC"/>
</dbReference>
<dbReference type="PANTHER" id="PTHR43715:SF1">
    <property type="entry name" value="GDP-MANNOSE 4,6 DEHYDRATASE"/>
    <property type="match status" value="1"/>
</dbReference>
<evidence type="ECO:0000313" key="12">
    <source>
        <dbReference type="EMBL" id="VDI46037.1"/>
    </source>
</evidence>
<evidence type="ECO:0000256" key="8">
    <source>
        <dbReference type="ARBA" id="ARBA00050823"/>
    </source>
</evidence>
<dbReference type="Proteomes" id="UP000596742">
    <property type="component" value="Unassembled WGS sequence"/>
</dbReference>
<comment type="catalytic activity">
    <reaction evidence="8">
        <text>GDP-alpha-D-mannose = GDP-4-dehydro-alpha-D-rhamnose + H2O</text>
        <dbReference type="Rhea" id="RHEA:23820"/>
        <dbReference type="ChEBI" id="CHEBI:15377"/>
        <dbReference type="ChEBI" id="CHEBI:57527"/>
        <dbReference type="ChEBI" id="CHEBI:57964"/>
        <dbReference type="EC" id="4.2.1.47"/>
    </reaction>
    <physiologicalReaction direction="left-to-right" evidence="8">
        <dbReference type="Rhea" id="RHEA:23821"/>
    </physiologicalReaction>
</comment>
<comment type="pathway">
    <text evidence="2">Nucleotide-sugar biosynthesis; GDP-L-fucose biosynthesis via de novo pathway; GDP-L-fucose from GDP-alpha-D-mannose: step 1/2.</text>
</comment>
<evidence type="ECO:0000256" key="7">
    <source>
        <dbReference type="ARBA" id="ARBA00031085"/>
    </source>
</evidence>
<dbReference type="CDD" id="cd05260">
    <property type="entry name" value="GDP_MD_SDR_e"/>
    <property type="match status" value="1"/>
</dbReference>
<dbReference type="Gene3D" id="3.40.50.720">
    <property type="entry name" value="NAD(P)-binding Rossmann-like Domain"/>
    <property type="match status" value="1"/>
</dbReference>
<evidence type="ECO:0000256" key="10">
    <source>
        <dbReference type="PROSITE-ProRule" id="PRU00023"/>
    </source>
</evidence>
<feature type="repeat" description="ANK" evidence="10">
    <location>
        <begin position="252"/>
        <end position="284"/>
    </location>
</feature>
<dbReference type="OrthoDB" id="10253554at2759"/>
<dbReference type="FunFam" id="3.40.50.720:FF:001053">
    <property type="entry name" value="GDP-mannose 4,6 dehydratase"/>
    <property type="match status" value="1"/>
</dbReference>
<dbReference type="GO" id="GO:0042351">
    <property type="term" value="P:'de novo' GDP-L-fucose biosynthetic process"/>
    <property type="evidence" value="ECO:0007669"/>
    <property type="project" value="UniProtKB-UniPathway"/>
</dbReference>
<keyword evidence="5" id="KW-0521">NADP</keyword>
<dbReference type="PROSITE" id="PS50297">
    <property type="entry name" value="ANK_REP_REGION"/>
    <property type="match status" value="2"/>
</dbReference>
<dbReference type="InterPro" id="IPR036291">
    <property type="entry name" value="NAD(P)-bd_dom_sf"/>
</dbReference>
<keyword evidence="6 12" id="KW-0456">Lyase</keyword>
<evidence type="ECO:0000256" key="3">
    <source>
        <dbReference type="ARBA" id="ARBA00009263"/>
    </source>
</evidence>
<dbReference type="Gene3D" id="1.25.40.20">
    <property type="entry name" value="Ankyrin repeat-containing domain"/>
    <property type="match status" value="1"/>
</dbReference>
<evidence type="ECO:0000256" key="9">
    <source>
        <dbReference type="ARBA" id="ARBA00071431"/>
    </source>
</evidence>
<evidence type="ECO:0000259" key="11">
    <source>
        <dbReference type="Pfam" id="PF16363"/>
    </source>
</evidence>
<gene>
    <name evidence="12" type="ORF">MGAL_10B025326</name>
</gene>
<comment type="similarity">
    <text evidence="3">Belongs to the NAD(P)-dependent epimerase/dehydratase family. GDP-mannose 4,6-dehydratase subfamily.</text>
</comment>
<dbReference type="PANTHER" id="PTHR43715">
    <property type="entry name" value="GDP-MANNOSE 4,6-DEHYDRATASE"/>
    <property type="match status" value="1"/>
</dbReference>
<accession>A0A8B6F978</accession>
<feature type="domain" description="NAD(P)-binding" evidence="11">
    <location>
        <begin position="13"/>
        <end position="212"/>
    </location>
</feature>
<dbReference type="AlphaFoldDB" id="A0A8B6F978"/>
<sequence>MATNGTTRRKVALITGITGQDGSYLAEFLIEKGYEVHGIIRRSSTFNTSRIEHLYDDPKSHKEGSMHLHYGDLTDSTCLVKIISQIKPDEIYNLGAQSHVKVSFELAEYTANVDAVGTLRLLDAIRTCDLSSKVKFYQASTSEMFGKVQEIPQKETTPFYPRSPYGVAKLYAYWIVINYREAYDMFACNGILFNHESPRRGETNYSYLLVRTKTSFCKNGDTPLHLAVSRGHDHVAALLIALGANLEAENKEGYKPLYIAVMDRSPRMVEILLRFGIDPCVVNWDWATNSNGYKSIRY</sequence>
<dbReference type="Pfam" id="PF16363">
    <property type="entry name" value="GDP_Man_Dehyd"/>
    <property type="match status" value="1"/>
</dbReference>
<organism evidence="12 13">
    <name type="scientific">Mytilus galloprovincialis</name>
    <name type="common">Mediterranean mussel</name>
    <dbReference type="NCBI Taxonomy" id="29158"/>
    <lineage>
        <taxon>Eukaryota</taxon>
        <taxon>Metazoa</taxon>
        <taxon>Spiralia</taxon>
        <taxon>Lophotrochozoa</taxon>
        <taxon>Mollusca</taxon>
        <taxon>Bivalvia</taxon>
        <taxon>Autobranchia</taxon>
        <taxon>Pteriomorphia</taxon>
        <taxon>Mytilida</taxon>
        <taxon>Mytiloidea</taxon>
        <taxon>Mytilidae</taxon>
        <taxon>Mytilinae</taxon>
        <taxon>Mytilus</taxon>
    </lineage>
</organism>
<evidence type="ECO:0000313" key="13">
    <source>
        <dbReference type="Proteomes" id="UP000596742"/>
    </source>
</evidence>
<proteinExistence type="inferred from homology"/>
<evidence type="ECO:0000256" key="4">
    <source>
        <dbReference type="ARBA" id="ARBA00011989"/>
    </source>
</evidence>
<feature type="repeat" description="ANK" evidence="10">
    <location>
        <begin position="219"/>
        <end position="251"/>
    </location>
</feature>
<evidence type="ECO:0000256" key="1">
    <source>
        <dbReference type="ARBA" id="ARBA00001937"/>
    </source>
</evidence>
<protein>
    <recommendedName>
        <fullName evidence="9">GDP-mannose 4,6 dehydratase</fullName>
        <ecNumber evidence="4">4.2.1.47</ecNumber>
    </recommendedName>
    <alternativeName>
        <fullName evidence="7">GDP-D-mannose dehydratase</fullName>
    </alternativeName>
</protein>
<keyword evidence="13" id="KW-1185">Reference proteome</keyword>
<comment type="cofactor">
    <cofactor evidence="1">
        <name>NADP(+)</name>
        <dbReference type="ChEBI" id="CHEBI:58349"/>
    </cofactor>
</comment>
<dbReference type="InterPro" id="IPR002110">
    <property type="entry name" value="Ankyrin_rpt"/>
</dbReference>
<evidence type="ECO:0000256" key="6">
    <source>
        <dbReference type="ARBA" id="ARBA00023239"/>
    </source>
</evidence>
<dbReference type="SUPFAM" id="SSF51735">
    <property type="entry name" value="NAD(P)-binding Rossmann-fold domains"/>
    <property type="match status" value="1"/>
</dbReference>
<dbReference type="Pfam" id="PF12796">
    <property type="entry name" value="Ank_2"/>
    <property type="match status" value="1"/>
</dbReference>
<keyword evidence="10" id="KW-0040">ANK repeat</keyword>
<dbReference type="PROSITE" id="PS50088">
    <property type="entry name" value="ANK_REPEAT"/>
    <property type="match status" value="2"/>
</dbReference>
<dbReference type="InterPro" id="IPR006368">
    <property type="entry name" value="GDP_Man_deHydtase"/>
</dbReference>
<comment type="caution">
    <text evidence="12">The sequence shown here is derived from an EMBL/GenBank/DDBJ whole genome shotgun (WGS) entry which is preliminary data.</text>
</comment>
<dbReference type="Gene3D" id="3.90.25.10">
    <property type="entry name" value="UDP-galactose 4-epimerase, domain 1"/>
    <property type="match status" value="1"/>
</dbReference>
<dbReference type="SMART" id="SM00248">
    <property type="entry name" value="ANK"/>
    <property type="match status" value="2"/>
</dbReference>
<reference evidence="12" key="1">
    <citation type="submission" date="2018-11" db="EMBL/GenBank/DDBJ databases">
        <authorList>
            <person name="Alioto T."/>
            <person name="Alioto T."/>
        </authorList>
    </citation>
    <scope>NUCLEOTIDE SEQUENCE</scope>
</reference>
<dbReference type="EMBL" id="UYJE01006447">
    <property type="protein sequence ID" value="VDI46037.1"/>
    <property type="molecule type" value="Genomic_DNA"/>
</dbReference>
<dbReference type="InterPro" id="IPR036770">
    <property type="entry name" value="Ankyrin_rpt-contain_sf"/>
</dbReference>
<evidence type="ECO:0000256" key="2">
    <source>
        <dbReference type="ARBA" id="ARBA00004912"/>
    </source>
</evidence>
<dbReference type="InterPro" id="IPR016040">
    <property type="entry name" value="NAD(P)-bd_dom"/>
</dbReference>
<evidence type="ECO:0000256" key="5">
    <source>
        <dbReference type="ARBA" id="ARBA00022857"/>
    </source>
</evidence>
<dbReference type="EC" id="4.2.1.47" evidence="4"/>
<name>A0A8B6F978_MYTGA</name>
<dbReference type="UniPathway" id="UPA00128">
    <property type="reaction ID" value="UER00190"/>
</dbReference>